<sequence length="134" mass="15486">MSKEATNASKQEVRKDASDDGWEDERQVDVKEILKNAEITNRLLLALVNHPDFVGNNPPSSPKQLWNAADFCRRTYIEYALPILPQFCFYRSPRFVNRKILNYSRSYVINGGLLKIAEGAPTEEQDRWLEDPEN</sequence>
<feature type="compositionally biased region" description="Polar residues" evidence="1">
    <location>
        <begin position="1"/>
        <end position="10"/>
    </location>
</feature>
<feature type="compositionally biased region" description="Basic and acidic residues" evidence="1">
    <location>
        <begin position="11"/>
        <end position="25"/>
    </location>
</feature>
<dbReference type="Proteomes" id="UP001316803">
    <property type="component" value="Unassembled WGS sequence"/>
</dbReference>
<dbReference type="EMBL" id="JAKLMC020000054">
    <property type="protein sequence ID" value="KAK5948071.1"/>
    <property type="molecule type" value="Genomic_DNA"/>
</dbReference>
<reference evidence="2 3" key="1">
    <citation type="submission" date="2022-12" db="EMBL/GenBank/DDBJ databases">
        <title>Genomic features and morphological characterization of a novel Knufia sp. strain isolated from spacecraft assembly facility.</title>
        <authorList>
            <person name="Teixeira M."/>
            <person name="Chander A.M."/>
            <person name="Stajich J.E."/>
            <person name="Venkateswaran K."/>
        </authorList>
    </citation>
    <scope>NUCLEOTIDE SEQUENCE [LARGE SCALE GENOMIC DNA]</scope>
    <source>
        <strain evidence="2 3">FJI-L2-BK-P2</strain>
    </source>
</reference>
<accession>A0AAN8EY09</accession>
<name>A0AAN8EY09_9EURO</name>
<dbReference type="AlphaFoldDB" id="A0AAN8EY09"/>
<comment type="caution">
    <text evidence="2">The sequence shown here is derived from an EMBL/GenBank/DDBJ whole genome shotgun (WGS) entry which is preliminary data.</text>
</comment>
<proteinExistence type="predicted"/>
<evidence type="ECO:0000313" key="2">
    <source>
        <dbReference type="EMBL" id="KAK5948071.1"/>
    </source>
</evidence>
<feature type="region of interest" description="Disordered" evidence="1">
    <location>
        <begin position="1"/>
        <end position="25"/>
    </location>
</feature>
<organism evidence="2 3">
    <name type="scientific">Knufia fluminis</name>
    <dbReference type="NCBI Taxonomy" id="191047"/>
    <lineage>
        <taxon>Eukaryota</taxon>
        <taxon>Fungi</taxon>
        <taxon>Dikarya</taxon>
        <taxon>Ascomycota</taxon>
        <taxon>Pezizomycotina</taxon>
        <taxon>Eurotiomycetes</taxon>
        <taxon>Chaetothyriomycetidae</taxon>
        <taxon>Chaetothyriales</taxon>
        <taxon>Trichomeriaceae</taxon>
        <taxon>Knufia</taxon>
    </lineage>
</organism>
<evidence type="ECO:0000313" key="3">
    <source>
        <dbReference type="Proteomes" id="UP001316803"/>
    </source>
</evidence>
<evidence type="ECO:0000256" key="1">
    <source>
        <dbReference type="SAM" id="MobiDB-lite"/>
    </source>
</evidence>
<gene>
    <name evidence="2" type="ORF">OHC33_010912</name>
</gene>
<protein>
    <submittedName>
        <fullName evidence="2">Uncharacterized protein</fullName>
    </submittedName>
</protein>
<keyword evidence="3" id="KW-1185">Reference proteome</keyword>